<evidence type="ECO:0000256" key="5">
    <source>
        <dbReference type="ARBA" id="ARBA00023163"/>
    </source>
</evidence>
<dbReference type="SUPFAM" id="SSF52172">
    <property type="entry name" value="CheY-like"/>
    <property type="match status" value="1"/>
</dbReference>
<keyword evidence="3" id="KW-0805">Transcription regulation</keyword>
<dbReference type="EMBL" id="AP018664">
    <property type="protein sequence ID" value="BBD98540.1"/>
    <property type="molecule type" value="Genomic_DNA"/>
</dbReference>
<keyword evidence="12" id="KW-1185">Reference proteome</keyword>
<dbReference type="SMART" id="SM00862">
    <property type="entry name" value="Trans_reg_C"/>
    <property type="match status" value="1"/>
</dbReference>
<dbReference type="GO" id="GO:0000976">
    <property type="term" value="F:transcription cis-regulatory region binding"/>
    <property type="evidence" value="ECO:0007669"/>
    <property type="project" value="TreeGrafter"/>
</dbReference>
<dbReference type="SUPFAM" id="SSF46894">
    <property type="entry name" value="C-terminal effector domain of the bipartite response regulators"/>
    <property type="match status" value="1"/>
</dbReference>
<accession>A0A494WCJ3</accession>
<feature type="domain" description="OmpR/PhoB-type" evidence="10">
    <location>
        <begin position="154"/>
        <end position="253"/>
    </location>
</feature>
<dbReference type="InterPro" id="IPR016032">
    <property type="entry name" value="Sig_transdc_resp-reg_C-effctor"/>
</dbReference>
<evidence type="ECO:0000256" key="6">
    <source>
        <dbReference type="PROSITE-ProRule" id="PRU00169"/>
    </source>
</evidence>
<dbReference type="GO" id="GO:0006355">
    <property type="term" value="P:regulation of DNA-templated transcription"/>
    <property type="evidence" value="ECO:0007669"/>
    <property type="project" value="InterPro"/>
</dbReference>
<dbReference type="GO" id="GO:0005829">
    <property type="term" value="C:cytosol"/>
    <property type="evidence" value="ECO:0007669"/>
    <property type="project" value="TreeGrafter"/>
</dbReference>
<dbReference type="CDD" id="cd00383">
    <property type="entry name" value="trans_reg_C"/>
    <property type="match status" value="1"/>
</dbReference>
<dbReference type="KEGG" id="sami:SAMIE_1020410"/>
<evidence type="ECO:0000256" key="4">
    <source>
        <dbReference type="ARBA" id="ARBA00023125"/>
    </source>
</evidence>
<keyword evidence="2" id="KW-0902">Two-component regulatory system</keyword>
<dbReference type="SMART" id="SM00448">
    <property type="entry name" value="REC"/>
    <property type="match status" value="1"/>
</dbReference>
<evidence type="ECO:0000259" key="9">
    <source>
        <dbReference type="PROSITE" id="PS50110"/>
    </source>
</evidence>
<dbReference type="Gene3D" id="6.10.250.690">
    <property type="match status" value="1"/>
</dbReference>
<evidence type="ECO:0000259" key="10">
    <source>
        <dbReference type="PROSITE" id="PS51755"/>
    </source>
</evidence>
<dbReference type="AlphaFoldDB" id="A0A494WCJ3"/>
<evidence type="ECO:0000256" key="3">
    <source>
        <dbReference type="ARBA" id="ARBA00023015"/>
    </source>
</evidence>
<keyword evidence="5" id="KW-0804">Transcription</keyword>
<evidence type="ECO:0000313" key="12">
    <source>
        <dbReference type="Proteomes" id="UP000279959"/>
    </source>
</evidence>
<name>A0A494WCJ3_9SPHN</name>
<evidence type="ECO:0000256" key="1">
    <source>
        <dbReference type="ARBA" id="ARBA00022553"/>
    </source>
</evidence>
<feature type="DNA-binding region" description="OmpR/PhoB-type" evidence="7">
    <location>
        <begin position="154"/>
        <end position="253"/>
    </location>
</feature>
<keyword evidence="4 7" id="KW-0238">DNA-binding</keyword>
<organism evidence="11 12">
    <name type="scientific">Sphingobium amiense</name>
    <dbReference type="NCBI Taxonomy" id="135719"/>
    <lineage>
        <taxon>Bacteria</taxon>
        <taxon>Pseudomonadati</taxon>
        <taxon>Pseudomonadota</taxon>
        <taxon>Alphaproteobacteria</taxon>
        <taxon>Sphingomonadales</taxon>
        <taxon>Sphingomonadaceae</taxon>
        <taxon>Sphingobium</taxon>
    </lineage>
</organism>
<dbReference type="GO" id="GO:0000156">
    <property type="term" value="F:phosphorelay response regulator activity"/>
    <property type="evidence" value="ECO:0007669"/>
    <property type="project" value="TreeGrafter"/>
</dbReference>
<feature type="modified residue" description="4-aspartylphosphate" evidence="6">
    <location>
        <position position="76"/>
    </location>
</feature>
<reference evidence="11 12" key="1">
    <citation type="submission" date="2018-05" db="EMBL/GenBank/DDBJ databases">
        <title>Complete Genome Sequence of the Nonylphenol-Degrading Bacterium Sphingobium amiense DSM 16289T.</title>
        <authorList>
            <person name="Ootsuka M."/>
            <person name="Nishizawa T."/>
            <person name="Ohta H."/>
        </authorList>
    </citation>
    <scope>NUCLEOTIDE SEQUENCE [LARGE SCALE GENOMIC DNA]</scope>
    <source>
        <strain evidence="11 12">DSM 16289</strain>
    </source>
</reference>
<dbReference type="PROSITE" id="PS51755">
    <property type="entry name" value="OMPR_PHOB"/>
    <property type="match status" value="1"/>
</dbReference>
<dbReference type="InterPro" id="IPR011006">
    <property type="entry name" value="CheY-like_superfamily"/>
</dbReference>
<keyword evidence="1 6" id="KW-0597">Phosphoprotein</keyword>
<evidence type="ECO:0000256" key="2">
    <source>
        <dbReference type="ARBA" id="ARBA00023012"/>
    </source>
</evidence>
<protein>
    <submittedName>
        <fullName evidence="11">DNA-binding response regulator</fullName>
    </submittedName>
</protein>
<dbReference type="InterPro" id="IPR039420">
    <property type="entry name" value="WalR-like"/>
</dbReference>
<gene>
    <name evidence="11" type="ORF">SAMIE_1020410</name>
</gene>
<dbReference type="Gene3D" id="3.40.50.2300">
    <property type="match status" value="1"/>
</dbReference>
<dbReference type="Pfam" id="PF00486">
    <property type="entry name" value="Trans_reg_C"/>
    <property type="match status" value="1"/>
</dbReference>
<proteinExistence type="predicted"/>
<dbReference type="GO" id="GO:0032993">
    <property type="term" value="C:protein-DNA complex"/>
    <property type="evidence" value="ECO:0007669"/>
    <property type="project" value="TreeGrafter"/>
</dbReference>
<dbReference type="PROSITE" id="PS50110">
    <property type="entry name" value="RESPONSE_REGULATORY"/>
    <property type="match status" value="1"/>
</dbReference>
<dbReference type="Gene3D" id="1.10.10.10">
    <property type="entry name" value="Winged helix-like DNA-binding domain superfamily/Winged helix DNA-binding domain"/>
    <property type="match status" value="1"/>
</dbReference>
<feature type="domain" description="Response regulatory" evidence="9">
    <location>
        <begin position="27"/>
        <end position="140"/>
    </location>
</feature>
<dbReference type="InterPro" id="IPR036388">
    <property type="entry name" value="WH-like_DNA-bd_sf"/>
</dbReference>
<dbReference type="PANTHER" id="PTHR48111">
    <property type="entry name" value="REGULATOR OF RPOS"/>
    <property type="match status" value="1"/>
</dbReference>
<evidence type="ECO:0000313" key="11">
    <source>
        <dbReference type="EMBL" id="BBD98540.1"/>
    </source>
</evidence>
<dbReference type="InterPro" id="IPR001789">
    <property type="entry name" value="Sig_transdc_resp-reg_receiver"/>
</dbReference>
<feature type="region of interest" description="Disordered" evidence="8">
    <location>
        <begin position="1"/>
        <end position="23"/>
    </location>
</feature>
<dbReference type="InterPro" id="IPR001867">
    <property type="entry name" value="OmpR/PhoB-type_DNA-bd"/>
</dbReference>
<sequence length="258" mass="28268">MSRQIVAEGEGGAMPPQSGMSRPASPLILLAETQGDVRRTVHDHLEQTGFRAMPAASADALFHALTSAHVGAVVLDAGLRGADGMDLCRDLRERSDVPIILVGANCTEVDRVVALELGADDFMAKPYSVRELAARLRAVLRRTRAERVRGSRNRKQARFEGWTVDFTRREVSAPDERKVHLTAAEFALLGVFLDHARIIIPRKRLMELAGVRDTPSSDRSIDVLVSRLRRKLGGQGRRAPIVTVRGAGYMFSAVVDRG</sequence>
<evidence type="ECO:0000256" key="7">
    <source>
        <dbReference type="PROSITE-ProRule" id="PRU01091"/>
    </source>
</evidence>
<dbReference type="PANTHER" id="PTHR48111:SF4">
    <property type="entry name" value="DNA-BINDING DUAL TRANSCRIPTIONAL REGULATOR OMPR"/>
    <property type="match status" value="1"/>
</dbReference>
<evidence type="ECO:0000256" key="8">
    <source>
        <dbReference type="SAM" id="MobiDB-lite"/>
    </source>
</evidence>
<dbReference type="Proteomes" id="UP000279959">
    <property type="component" value="Chromosome"/>
</dbReference>
<dbReference type="Pfam" id="PF00072">
    <property type="entry name" value="Response_reg"/>
    <property type="match status" value="1"/>
</dbReference>